<evidence type="ECO:0000313" key="2">
    <source>
        <dbReference type="EMBL" id="SER52471.1"/>
    </source>
</evidence>
<keyword evidence="1" id="KW-0732">Signal</keyword>
<name>A0A1I4JVS0_9GAMM</name>
<reference evidence="4 5" key="1">
    <citation type="submission" date="2016-10" db="EMBL/GenBank/DDBJ databases">
        <authorList>
            <person name="de Groot N.N."/>
        </authorList>
    </citation>
    <scope>NUCLEOTIDE SEQUENCE [LARGE SCALE GENOMIC DNA]</scope>
    <source>
        <strain evidence="3 4">CGMCC 1.9095</strain>
        <strain evidence="2 5">DSM 22558</strain>
    </source>
</reference>
<accession>A0A1I4JVS0</accession>
<dbReference type="STRING" id="653930.SAMN05216589_0811"/>
<dbReference type="PROSITE" id="PS51257">
    <property type="entry name" value="PROKAR_LIPOPROTEIN"/>
    <property type="match status" value="1"/>
</dbReference>
<protein>
    <submittedName>
        <fullName evidence="3">Uncharacterized protein</fullName>
    </submittedName>
</protein>
<gene>
    <name evidence="3" type="ORF">SAMN04487855_0814</name>
    <name evidence="2" type="ORF">SAMN05216589_0811</name>
</gene>
<dbReference type="OrthoDB" id="7012631at2"/>
<dbReference type="EMBL" id="FOGN01000001">
    <property type="protein sequence ID" value="SER52471.1"/>
    <property type="molecule type" value="Genomic_DNA"/>
</dbReference>
<dbReference type="Proteomes" id="UP000186599">
    <property type="component" value="Unassembled WGS sequence"/>
</dbReference>
<proteinExistence type="predicted"/>
<feature type="chain" id="PRO_5010473126" evidence="1">
    <location>
        <begin position="26"/>
        <end position="228"/>
    </location>
</feature>
<dbReference type="RefSeq" id="WP_074777915.1">
    <property type="nucleotide sequence ID" value="NZ_FOGN01000001.1"/>
</dbReference>
<dbReference type="EMBL" id="FOUA01000001">
    <property type="protein sequence ID" value="SFL70554.1"/>
    <property type="molecule type" value="Genomic_DNA"/>
</dbReference>
<evidence type="ECO:0000256" key="1">
    <source>
        <dbReference type="SAM" id="SignalP"/>
    </source>
</evidence>
<feature type="signal peptide" evidence="1">
    <location>
        <begin position="1"/>
        <end position="25"/>
    </location>
</feature>
<dbReference type="Proteomes" id="UP000186904">
    <property type="component" value="Unassembled WGS sequence"/>
</dbReference>
<evidence type="ECO:0000313" key="5">
    <source>
        <dbReference type="Proteomes" id="UP000186904"/>
    </source>
</evidence>
<keyword evidence="4" id="KW-1185">Reference proteome</keyword>
<dbReference type="AlphaFoldDB" id="A0A1I4JVS0"/>
<sequence>MRQPMLPWALWLCAGLTLTACSSQPQPSGAATVRVERELVSHNLHIDAGEQRVLASPQRNIRVTEQWLHRVTEFDDRDRLTNSHESYQALPWDNQLVSMIAEDRRFALRTNHDGVLRLNLLDEQFVELDFENLRAVQLIARAGPGVVAEQTLLISRELRSVLREAVMLVHDNLEESGVEQWVYRIRRLDALGLEEESNQLENMLIVLTVGDPELQAEFLQTLEGGKQP</sequence>
<evidence type="ECO:0000313" key="3">
    <source>
        <dbReference type="EMBL" id="SFL70554.1"/>
    </source>
</evidence>
<evidence type="ECO:0000313" key="4">
    <source>
        <dbReference type="Proteomes" id="UP000186599"/>
    </source>
</evidence>
<organism evidence="3 4">
    <name type="scientific">Halopseudomonas bauzanensis</name>
    <dbReference type="NCBI Taxonomy" id="653930"/>
    <lineage>
        <taxon>Bacteria</taxon>
        <taxon>Pseudomonadati</taxon>
        <taxon>Pseudomonadota</taxon>
        <taxon>Gammaproteobacteria</taxon>
        <taxon>Pseudomonadales</taxon>
        <taxon>Pseudomonadaceae</taxon>
        <taxon>Halopseudomonas</taxon>
    </lineage>
</organism>